<feature type="region of interest" description="Disordered" evidence="1">
    <location>
        <begin position="88"/>
        <end position="126"/>
    </location>
</feature>
<organism evidence="3 4">
    <name type="scientific">Kalanchoe fedtschenkoi</name>
    <name type="common">Lavender scallops</name>
    <name type="synonym">South American air plant</name>
    <dbReference type="NCBI Taxonomy" id="63787"/>
    <lineage>
        <taxon>Eukaryota</taxon>
        <taxon>Viridiplantae</taxon>
        <taxon>Streptophyta</taxon>
        <taxon>Embryophyta</taxon>
        <taxon>Tracheophyta</taxon>
        <taxon>Spermatophyta</taxon>
        <taxon>Magnoliopsida</taxon>
        <taxon>eudicotyledons</taxon>
        <taxon>Gunneridae</taxon>
        <taxon>Pentapetalae</taxon>
        <taxon>Saxifragales</taxon>
        <taxon>Crassulaceae</taxon>
        <taxon>Kalanchoe</taxon>
    </lineage>
</organism>
<proteinExistence type="predicted"/>
<protein>
    <submittedName>
        <fullName evidence="3">Uncharacterized protein</fullName>
    </submittedName>
</protein>
<dbReference type="PANTHER" id="PTHR33237">
    <property type="entry name" value="F2P16.13 PROTEIN-RELATED"/>
    <property type="match status" value="1"/>
</dbReference>
<dbReference type="AlphaFoldDB" id="A0A7N0TDV8"/>
<feature type="transmembrane region" description="Helical" evidence="2">
    <location>
        <begin position="20"/>
        <end position="38"/>
    </location>
</feature>
<name>A0A7N0TDV8_KALFE</name>
<keyword evidence="2" id="KW-0812">Transmembrane</keyword>
<dbReference type="OMA" id="MEMETRP"/>
<sequence>MEALWRLEDKWNLSTHGAVILFICAASLLMGVCAATVLKRRSAAKRDRPARPKWSETGCICSWGGSMKRVLMGSVRWCAASKWGEQNVAGTWQDGPSPSPLLGRGKQEEEEKGPASAAAGLQSHNSESPVWQRPILMGEKCEMPRFSGLILYDERGQPLHRAPKYVADINKQVLEKTPAAARTTLRDLL</sequence>
<reference evidence="3" key="1">
    <citation type="submission" date="2021-01" db="UniProtKB">
        <authorList>
            <consortium name="EnsemblPlants"/>
        </authorList>
    </citation>
    <scope>IDENTIFICATION</scope>
</reference>
<dbReference type="PANTHER" id="PTHR33237:SF21">
    <property type="entry name" value="TRANSMEMBRANE PROTEIN"/>
    <property type="match status" value="1"/>
</dbReference>
<keyword evidence="4" id="KW-1185">Reference proteome</keyword>
<keyword evidence="2" id="KW-1133">Transmembrane helix</keyword>
<keyword evidence="2" id="KW-0472">Membrane</keyword>
<dbReference type="EnsemblPlants" id="Kaladp0033s0170.1.v1.1">
    <property type="protein sequence ID" value="Kaladp0033s0170.1.v1.1"/>
    <property type="gene ID" value="Kaladp0033s0170.v1.1"/>
</dbReference>
<dbReference type="Proteomes" id="UP000594263">
    <property type="component" value="Unplaced"/>
</dbReference>
<evidence type="ECO:0000256" key="1">
    <source>
        <dbReference type="SAM" id="MobiDB-lite"/>
    </source>
</evidence>
<accession>A0A7N0TDV8</accession>
<dbReference type="Gramene" id="Kaladp0033s0170.1.v1.1">
    <property type="protein sequence ID" value="Kaladp0033s0170.1.v1.1"/>
    <property type="gene ID" value="Kaladp0033s0170.v1.1"/>
</dbReference>
<evidence type="ECO:0000256" key="2">
    <source>
        <dbReference type="SAM" id="Phobius"/>
    </source>
</evidence>
<evidence type="ECO:0000313" key="3">
    <source>
        <dbReference type="EnsemblPlants" id="Kaladp0033s0170.1.v1.1"/>
    </source>
</evidence>
<evidence type="ECO:0000313" key="4">
    <source>
        <dbReference type="Proteomes" id="UP000594263"/>
    </source>
</evidence>